<dbReference type="EMBL" id="CATOUU010000681">
    <property type="protein sequence ID" value="CAI9940725.1"/>
    <property type="molecule type" value="Genomic_DNA"/>
</dbReference>
<dbReference type="Proteomes" id="UP001642409">
    <property type="component" value="Unassembled WGS sequence"/>
</dbReference>
<protein>
    <submittedName>
        <fullName evidence="2">Hypothetical_protein</fullName>
    </submittedName>
</protein>
<comment type="caution">
    <text evidence="1">The sequence shown here is derived from an EMBL/GenBank/DDBJ whole genome shotgun (WGS) entry which is preliminary data.</text>
</comment>
<dbReference type="EMBL" id="CAXDID020000077">
    <property type="protein sequence ID" value="CAL6016920.1"/>
    <property type="molecule type" value="Genomic_DNA"/>
</dbReference>
<evidence type="ECO:0000313" key="2">
    <source>
        <dbReference type="EMBL" id="CAL6016920.1"/>
    </source>
</evidence>
<evidence type="ECO:0000313" key="3">
    <source>
        <dbReference type="Proteomes" id="UP001642409"/>
    </source>
</evidence>
<reference evidence="1" key="1">
    <citation type="submission" date="2023-06" db="EMBL/GenBank/DDBJ databases">
        <authorList>
            <person name="Kurt Z."/>
        </authorList>
    </citation>
    <scope>NUCLEOTIDE SEQUENCE</scope>
</reference>
<accession>A0AA86PJ63</accession>
<organism evidence="1">
    <name type="scientific">Hexamita inflata</name>
    <dbReference type="NCBI Taxonomy" id="28002"/>
    <lineage>
        <taxon>Eukaryota</taxon>
        <taxon>Metamonada</taxon>
        <taxon>Diplomonadida</taxon>
        <taxon>Hexamitidae</taxon>
        <taxon>Hexamitinae</taxon>
        <taxon>Hexamita</taxon>
    </lineage>
</organism>
<gene>
    <name evidence="2" type="ORF">HINF_LOCUS25740</name>
    <name evidence="1" type="ORF">HINF_LOCUS28370</name>
</gene>
<dbReference type="AlphaFoldDB" id="A0AA86PJ63"/>
<evidence type="ECO:0000313" key="1">
    <source>
        <dbReference type="EMBL" id="CAI9940725.1"/>
    </source>
</evidence>
<proteinExistence type="predicted"/>
<sequence>MIFPLFINYIDYDETCCFELIYLSRKLQQQYLLDLDSPKPIEIHDEDLQNNTVPKPQFLSLQLLEELYTRTNILIDLLENNTNINSLSLTSQINNFEVFSNNKFCMKQNIFNCLKMSIMAYQEPSQKVPTVKIFKGGIKISSSTKLSISQYANILYNCVSQNSQQLPQQLEDILFRLDGLYEFASIQTYIEGYDK</sequence>
<reference evidence="2 3" key="2">
    <citation type="submission" date="2024-07" db="EMBL/GenBank/DDBJ databases">
        <authorList>
            <person name="Akdeniz Z."/>
        </authorList>
    </citation>
    <scope>NUCLEOTIDE SEQUENCE [LARGE SCALE GENOMIC DNA]</scope>
</reference>
<keyword evidence="3" id="KW-1185">Reference proteome</keyword>
<name>A0AA86PJ63_9EUKA</name>